<evidence type="ECO:0000256" key="2">
    <source>
        <dbReference type="SAM" id="Phobius"/>
    </source>
</evidence>
<protein>
    <submittedName>
        <fullName evidence="3">Uncharacterized protein</fullName>
    </submittedName>
</protein>
<feature type="region of interest" description="Disordered" evidence="1">
    <location>
        <begin position="360"/>
        <end position="381"/>
    </location>
</feature>
<dbReference type="EMBL" id="REGN01013212">
    <property type="protein sequence ID" value="RMZ94220.1"/>
    <property type="molecule type" value="Genomic_DNA"/>
</dbReference>
<name>A0A3M7P5X5_BRAPC</name>
<dbReference type="Proteomes" id="UP000276133">
    <property type="component" value="Unassembled WGS sequence"/>
</dbReference>
<reference evidence="3 4" key="1">
    <citation type="journal article" date="2018" name="Sci. Rep.">
        <title>Genomic signatures of local adaptation to the degree of environmental predictability in rotifers.</title>
        <authorList>
            <person name="Franch-Gras L."/>
            <person name="Hahn C."/>
            <person name="Garcia-Roger E.M."/>
            <person name="Carmona M.J."/>
            <person name="Serra M."/>
            <person name="Gomez A."/>
        </authorList>
    </citation>
    <scope>NUCLEOTIDE SEQUENCE [LARGE SCALE GENOMIC DNA]</scope>
    <source>
        <strain evidence="3">HYR1</strain>
    </source>
</reference>
<feature type="compositionally biased region" description="Polar residues" evidence="1">
    <location>
        <begin position="13"/>
        <end position="24"/>
    </location>
</feature>
<keyword evidence="2" id="KW-0812">Transmembrane</keyword>
<accession>A0A3M7P5X5</accession>
<evidence type="ECO:0000256" key="1">
    <source>
        <dbReference type="SAM" id="MobiDB-lite"/>
    </source>
</evidence>
<keyword evidence="2" id="KW-0472">Membrane</keyword>
<keyword evidence="2" id="KW-1133">Transmembrane helix</keyword>
<feature type="region of interest" description="Disordered" evidence="1">
    <location>
        <begin position="1"/>
        <end position="24"/>
    </location>
</feature>
<feature type="region of interest" description="Disordered" evidence="1">
    <location>
        <begin position="481"/>
        <end position="502"/>
    </location>
</feature>
<evidence type="ECO:0000313" key="3">
    <source>
        <dbReference type="EMBL" id="RMZ94220.1"/>
    </source>
</evidence>
<evidence type="ECO:0000313" key="4">
    <source>
        <dbReference type="Proteomes" id="UP000276133"/>
    </source>
</evidence>
<organism evidence="3 4">
    <name type="scientific">Brachionus plicatilis</name>
    <name type="common">Marine rotifer</name>
    <name type="synonym">Brachionus muelleri</name>
    <dbReference type="NCBI Taxonomy" id="10195"/>
    <lineage>
        <taxon>Eukaryota</taxon>
        <taxon>Metazoa</taxon>
        <taxon>Spiralia</taxon>
        <taxon>Gnathifera</taxon>
        <taxon>Rotifera</taxon>
        <taxon>Eurotatoria</taxon>
        <taxon>Monogononta</taxon>
        <taxon>Pseudotrocha</taxon>
        <taxon>Ploima</taxon>
        <taxon>Brachionidae</taxon>
        <taxon>Brachionus</taxon>
    </lineage>
</organism>
<gene>
    <name evidence="3" type="ORF">BpHYR1_024069</name>
</gene>
<dbReference type="OrthoDB" id="10361977at2759"/>
<feature type="transmembrane region" description="Helical" evidence="2">
    <location>
        <begin position="32"/>
        <end position="56"/>
    </location>
</feature>
<sequence length="502" mass="57718">MASSSGPGPVSDIPNTSQKTDTSNRSNIPTQLIIWGMVGFILVELIAILCLVRYCCRARYVKKRKFKEREIILSNQTDLYYAGGGKSAYADVKSEPLNNTVMVDDMHSVYSTSKPKLSTFELHLNIEKPPPRPEQQYTMRYSTTAPKPIEQTTYSYDGSLNRPVFEIMSHADQRPATPIRYETVKEFSLEKPNRNISKKYTGSLTQPIGRVNFAYENNFMESGERVEWQTTNEIKTVDWDGLRKITTSDNDWNYEPKYDWKRELNYSSLNDSYLNAYERLLASNIRTKAFVDRPEFHKINENDLTERDFIKRVIKDPDTDEILAVRRERSPNRSNVSIIDVKYEEKEAVEVAEFPPPVQFQQSAKRDSIESKETRSRFSSLNKKHESEAFLSSHEINIQTDAISIGTNNQLDSPDDINDYIKKLDKLEPQADKLNFSELNKNFLDENEVNESKELVETDRETGIPIAPPLPDSSPIIVRKKISEEDRQSVASSMNKSSAHLY</sequence>
<feature type="compositionally biased region" description="Basic and acidic residues" evidence="1">
    <location>
        <begin position="364"/>
        <end position="376"/>
    </location>
</feature>
<keyword evidence="4" id="KW-1185">Reference proteome</keyword>
<feature type="compositionally biased region" description="Polar residues" evidence="1">
    <location>
        <begin position="489"/>
        <end position="502"/>
    </location>
</feature>
<comment type="caution">
    <text evidence="3">The sequence shown here is derived from an EMBL/GenBank/DDBJ whole genome shotgun (WGS) entry which is preliminary data.</text>
</comment>
<dbReference type="AlphaFoldDB" id="A0A3M7P5X5"/>
<proteinExistence type="predicted"/>